<keyword evidence="6" id="KW-1185">Reference proteome</keyword>
<dbReference type="InterPro" id="IPR001130">
    <property type="entry name" value="TatD-like"/>
</dbReference>
<keyword evidence="3" id="KW-0378">Hydrolase</keyword>
<dbReference type="PIRSF" id="PIRSF005902">
    <property type="entry name" value="DNase_TatD"/>
    <property type="match status" value="1"/>
</dbReference>
<dbReference type="GO" id="GO:0016788">
    <property type="term" value="F:hydrolase activity, acting on ester bonds"/>
    <property type="evidence" value="ECO:0007669"/>
    <property type="project" value="InterPro"/>
</dbReference>
<evidence type="ECO:0000256" key="3">
    <source>
        <dbReference type="ARBA" id="ARBA00022801"/>
    </source>
</evidence>
<dbReference type="Proteomes" id="UP000245624">
    <property type="component" value="Unassembled WGS sequence"/>
</dbReference>
<dbReference type="PANTHER" id="PTHR46317">
    <property type="entry name" value="HYDROLASE OF PHP SUPERFAMILY-RELATED PROTEIN"/>
    <property type="match status" value="1"/>
</dbReference>
<dbReference type="CDD" id="cd01310">
    <property type="entry name" value="TatD_DNAse"/>
    <property type="match status" value="1"/>
</dbReference>
<sequence length="263" mass="30857">MIDAHIHLDWYRKEERETILKDLKDKRIAGLIAISSDLASCKKVLSLSQKNKLVFPALGWHPEQSLPDEKELAELEELIRKHHHSIVAIGEVGLPYYLKKERPTLDINPYIHILERFINLAKEYHLPIVLHAVYEDADIVCDLLEKHGHNKAHFHWFKGSGDTMKRMIKNQYRISVTPDCVYEKEIQRIIDIYPLEFTMVETDGPWQFHGPFENKRTHPVMMAESIKQIATIKKVSLPEVERKILENTKEFYQILLRGSSYLR</sequence>
<evidence type="ECO:0000256" key="2">
    <source>
        <dbReference type="ARBA" id="ARBA00022723"/>
    </source>
</evidence>
<dbReference type="GO" id="GO:0046872">
    <property type="term" value="F:metal ion binding"/>
    <property type="evidence" value="ECO:0007669"/>
    <property type="project" value="UniProtKB-KW"/>
</dbReference>
<dbReference type="PANTHER" id="PTHR46317:SF1">
    <property type="entry name" value="HYDROLASE, TATD FAMILY"/>
    <property type="match status" value="1"/>
</dbReference>
<comment type="similarity">
    <text evidence="1">Belongs to the metallo-dependent hydrolases superfamily. TatD-type hydrolase family.</text>
</comment>
<proteinExistence type="inferred from homology"/>
<feature type="binding site" evidence="4">
    <location>
        <position position="7"/>
    </location>
    <ligand>
        <name>a divalent metal cation</name>
        <dbReference type="ChEBI" id="CHEBI:60240"/>
        <label>1</label>
    </ligand>
</feature>
<keyword evidence="2 4" id="KW-0479">Metal-binding</keyword>
<reference evidence="5 6" key="1">
    <citation type="submission" date="2018-05" db="EMBL/GenBank/DDBJ databases">
        <title>Genomic analysis of Gracilibacillus dipsosauri DD1 reveals novel features of a salt-tolerant amylase.</title>
        <authorList>
            <person name="Deutch C.E."/>
            <person name="Yang S."/>
        </authorList>
    </citation>
    <scope>NUCLEOTIDE SEQUENCE [LARGE SCALE GENOMIC DNA]</scope>
    <source>
        <strain evidence="5 6">DD1</strain>
    </source>
</reference>
<feature type="binding site" evidence="4">
    <location>
        <position position="131"/>
    </location>
    <ligand>
        <name>a divalent metal cation</name>
        <dbReference type="ChEBI" id="CHEBI:60240"/>
        <label>2</label>
    </ligand>
</feature>
<feature type="binding site" evidence="4">
    <location>
        <position position="5"/>
    </location>
    <ligand>
        <name>a divalent metal cation</name>
        <dbReference type="ChEBI" id="CHEBI:60240"/>
        <label>1</label>
    </ligand>
</feature>
<feature type="binding site" evidence="4">
    <location>
        <position position="155"/>
    </location>
    <ligand>
        <name>a divalent metal cation</name>
        <dbReference type="ChEBI" id="CHEBI:60240"/>
        <label>2</label>
    </ligand>
</feature>
<feature type="binding site" evidence="4">
    <location>
        <position position="203"/>
    </location>
    <ligand>
        <name>a divalent metal cation</name>
        <dbReference type="ChEBI" id="CHEBI:60240"/>
        <label>1</label>
    </ligand>
</feature>
<dbReference type="InterPro" id="IPR032466">
    <property type="entry name" value="Metal_Hydrolase"/>
</dbReference>
<protein>
    <submittedName>
        <fullName evidence="5">TatD family deoxyribonuclease</fullName>
    </submittedName>
</protein>
<evidence type="ECO:0000256" key="4">
    <source>
        <dbReference type="PIRSR" id="PIRSR005902-1"/>
    </source>
</evidence>
<evidence type="ECO:0000313" key="5">
    <source>
        <dbReference type="EMBL" id="PWU67574.1"/>
    </source>
</evidence>
<organism evidence="5 6">
    <name type="scientific">Gracilibacillus dipsosauri</name>
    <dbReference type="NCBI Taxonomy" id="178340"/>
    <lineage>
        <taxon>Bacteria</taxon>
        <taxon>Bacillati</taxon>
        <taxon>Bacillota</taxon>
        <taxon>Bacilli</taxon>
        <taxon>Bacillales</taxon>
        <taxon>Bacillaceae</taxon>
        <taxon>Gracilibacillus</taxon>
    </lineage>
</organism>
<dbReference type="OrthoDB" id="9775608at2"/>
<dbReference type="EMBL" id="QGTD01000013">
    <property type="protein sequence ID" value="PWU67574.1"/>
    <property type="molecule type" value="Genomic_DNA"/>
</dbReference>
<dbReference type="RefSeq" id="WP_109984938.1">
    <property type="nucleotide sequence ID" value="NZ_QGTD01000013.1"/>
</dbReference>
<dbReference type="Pfam" id="PF01026">
    <property type="entry name" value="TatD_DNase"/>
    <property type="match status" value="1"/>
</dbReference>
<feature type="binding site" evidence="4">
    <location>
        <position position="91"/>
    </location>
    <ligand>
        <name>a divalent metal cation</name>
        <dbReference type="ChEBI" id="CHEBI:60240"/>
        <label>1</label>
    </ligand>
</feature>
<dbReference type="SUPFAM" id="SSF51556">
    <property type="entry name" value="Metallo-dependent hydrolases"/>
    <property type="match status" value="1"/>
</dbReference>
<evidence type="ECO:0000256" key="1">
    <source>
        <dbReference type="ARBA" id="ARBA00009275"/>
    </source>
</evidence>
<gene>
    <name evidence="5" type="ORF">DLJ74_14005</name>
</gene>
<dbReference type="Gene3D" id="3.20.20.140">
    <property type="entry name" value="Metal-dependent hydrolases"/>
    <property type="match status" value="1"/>
</dbReference>
<evidence type="ECO:0000313" key="6">
    <source>
        <dbReference type="Proteomes" id="UP000245624"/>
    </source>
</evidence>
<accession>A0A317KWM4</accession>
<name>A0A317KWM4_9BACI</name>
<comment type="caution">
    <text evidence="5">The sequence shown here is derived from an EMBL/GenBank/DDBJ whole genome shotgun (WGS) entry which is preliminary data.</text>
</comment>
<dbReference type="AlphaFoldDB" id="A0A317KWM4"/>